<feature type="repeat" description="Cell wall-binding" evidence="2">
    <location>
        <begin position="461"/>
        <end position="480"/>
    </location>
</feature>
<keyword evidence="5" id="KW-1185">Reference proteome</keyword>
<evidence type="ECO:0000313" key="5">
    <source>
        <dbReference type="Proteomes" id="UP001256646"/>
    </source>
</evidence>
<keyword evidence="1" id="KW-0677">Repeat</keyword>
<proteinExistence type="predicted"/>
<dbReference type="Pfam" id="PF01473">
    <property type="entry name" value="Choline_bind_1"/>
    <property type="match status" value="3"/>
</dbReference>
<feature type="signal peptide" evidence="3">
    <location>
        <begin position="1"/>
        <end position="22"/>
    </location>
</feature>
<reference evidence="4 5" key="1">
    <citation type="submission" date="2023-09" db="EMBL/GenBank/DDBJ databases">
        <authorList>
            <person name="Zhai L."/>
        </authorList>
    </citation>
    <scope>NUCLEOTIDE SEQUENCE [LARGE SCALE GENOMIC DNA]</scope>
    <source>
        <strain evidence="4 5">5 N-1</strain>
    </source>
</reference>
<protein>
    <submittedName>
        <fullName evidence="4">N-acetylmuramoyl-L-alanine amidase family protein</fullName>
    </submittedName>
</protein>
<feature type="repeat" description="Cell wall-binding" evidence="2">
    <location>
        <begin position="441"/>
        <end position="460"/>
    </location>
</feature>
<keyword evidence="3" id="KW-0732">Signal</keyword>
<accession>A0ABU1EJ79</accession>
<organism evidence="4 5">
    <name type="scientific">Clostridium aquiflavi</name>
    <dbReference type="NCBI Taxonomy" id="3073603"/>
    <lineage>
        <taxon>Bacteria</taxon>
        <taxon>Bacillati</taxon>
        <taxon>Bacillota</taxon>
        <taxon>Clostridia</taxon>
        <taxon>Eubacteriales</taxon>
        <taxon>Clostridiaceae</taxon>
        <taxon>Clostridium</taxon>
    </lineage>
</organism>
<evidence type="ECO:0000256" key="2">
    <source>
        <dbReference type="PROSITE-ProRule" id="PRU00591"/>
    </source>
</evidence>
<dbReference type="InterPro" id="IPR018337">
    <property type="entry name" value="Cell_wall/Cho-bd_repeat"/>
</dbReference>
<dbReference type="EMBL" id="JAVJAN010000038">
    <property type="protein sequence ID" value="MDR5588442.1"/>
    <property type="molecule type" value="Genomic_DNA"/>
</dbReference>
<dbReference type="RefSeq" id="WP_309556794.1">
    <property type="nucleotide sequence ID" value="NZ_JAVJAN010000038.1"/>
</dbReference>
<name>A0ABU1EJ79_9CLOT</name>
<feature type="chain" id="PRO_5045606621" evidence="3">
    <location>
        <begin position="23"/>
        <end position="543"/>
    </location>
</feature>
<evidence type="ECO:0000256" key="1">
    <source>
        <dbReference type="ARBA" id="ARBA00022737"/>
    </source>
</evidence>
<dbReference type="Gene3D" id="2.10.270.20">
    <property type="match status" value="1"/>
</dbReference>
<comment type="caution">
    <text evidence="4">The sequence shown here is derived from an EMBL/GenBank/DDBJ whole genome shotgun (WGS) entry which is preliminary data.</text>
</comment>
<dbReference type="SUPFAM" id="SSF69360">
    <property type="entry name" value="Cell wall binding repeat"/>
    <property type="match status" value="2"/>
</dbReference>
<feature type="repeat" description="Cell wall-binding" evidence="2">
    <location>
        <begin position="481"/>
        <end position="500"/>
    </location>
</feature>
<evidence type="ECO:0000313" key="4">
    <source>
        <dbReference type="EMBL" id="MDR5588442.1"/>
    </source>
</evidence>
<sequence>MIKRIKKVMALVLIATSVVAVAPRDMFKGNVTAYAATTKEGMPNIDQIIDGMLTQMVSAKIPSNETIAKTLGGVLVKQYESKGAKTADDLKFIKNVSIKLSDKKAREIMAQMMPKLADNNTMELIQKFAKAEVIKEGVNPSDPNFQVKVKEKVDEILNIIIDKGAVILQNYADSIPVYQYTLRNDKKEEVAMGVVVGGPIAYVLLPKTGPIYVDTTKLGTVGNTMLPELIDKLEEAIKNLGGNIGQIIGNISSTITGALDDVADSVDKISNSITDLFDDLDDSTDDFFDKINKDEGWDKHDGYVYYYDEDGIKYRGVHEIKGKNYYFNRIDGAMETGWQIVDGKRCYFSPKKGYQLYSQWIKDGDKIYCLDEKGEVRKSQWAQDGANSCYLKADGTVAKGWYSVNRDERYYFNETTGYIEKSKWIYDDQEWYYLKDSGVAATDWECINGKWYCFKSTGKMYSGWFRNEGSWYYSDSTGAMQTGWVSHKNKWFYLDESGKMKKNEWVSVNGNWYYFNLNGEMITSSRYIDGTKYHFNSDGSLQS</sequence>
<evidence type="ECO:0000256" key="3">
    <source>
        <dbReference type="SAM" id="SignalP"/>
    </source>
</evidence>
<dbReference type="PROSITE" id="PS51170">
    <property type="entry name" value="CW"/>
    <property type="match status" value="4"/>
</dbReference>
<dbReference type="Proteomes" id="UP001256646">
    <property type="component" value="Unassembled WGS sequence"/>
</dbReference>
<dbReference type="Gene3D" id="2.10.270.10">
    <property type="entry name" value="Cholin Binding"/>
    <property type="match status" value="3"/>
</dbReference>
<feature type="repeat" description="Cell wall-binding" evidence="2">
    <location>
        <begin position="502"/>
        <end position="521"/>
    </location>
</feature>
<dbReference type="Pfam" id="PF19127">
    <property type="entry name" value="Choline_bind_3"/>
    <property type="match status" value="1"/>
</dbReference>
<gene>
    <name evidence="4" type="ORF">RGC78_13275</name>
</gene>